<dbReference type="GeneID" id="66080754"/>
<evidence type="ECO:0000313" key="3">
    <source>
        <dbReference type="Proteomes" id="UP001049176"/>
    </source>
</evidence>
<evidence type="ECO:0000256" key="1">
    <source>
        <dbReference type="SAM" id="MobiDB-lite"/>
    </source>
</evidence>
<dbReference type="RefSeq" id="XP_043006532.1">
    <property type="nucleotide sequence ID" value="XM_043156737.1"/>
</dbReference>
<dbReference type="OrthoDB" id="10664967at2759"/>
<reference evidence="2" key="1">
    <citation type="journal article" date="2021" name="Genome Biol. Evol.">
        <title>The assembled and annotated genome of the fairy-ring fungus Marasmius oreades.</title>
        <authorList>
            <person name="Hiltunen M."/>
            <person name="Ament-Velasquez S.L."/>
            <person name="Johannesson H."/>
        </authorList>
    </citation>
    <scope>NUCLEOTIDE SEQUENCE</scope>
    <source>
        <strain evidence="2">03SP1</strain>
    </source>
</reference>
<protein>
    <submittedName>
        <fullName evidence="2">Uncharacterized protein</fullName>
    </submittedName>
</protein>
<feature type="region of interest" description="Disordered" evidence="1">
    <location>
        <begin position="34"/>
        <end position="59"/>
    </location>
</feature>
<proteinExistence type="predicted"/>
<evidence type="ECO:0000313" key="2">
    <source>
        <dbReference type="EMBL" id="KAG7090062.1"/>
    </source>
</evidence>
<dbReference type="Proteomes" id="UP001049176">
    <property type="component" value="Chromosome 7"/>
</dbReference>
<gene>
    <name evidence="2" type="ORF">E1B28_011679</name>
</gene>
<dbReference type="KEGG" id="more:E1B28_011679"/>
<sequence>MSTSLLTVPSLLDRFSLSSSSQSSSSSYSFFGSNIDGFSDSHTEPEPEPQSPLSSKQDIKTRVISPQVHTTPKPSHSLVRRILDNDRGYESDLEENKNATAPRRKKAKKKRIRQQQMFGQLSLAEEPLVGLGLNLKRPPPPKGSRITRPAVPQKPVLHATDLLNSPSPVIPLPSPVVSLTKSLDPIRPVDSTSSVSPLLMSSPLLVSTVFQRRAPSSPLPLSRL</sequence>
<accession>A0A9P7UPU6</accession>
<name>A0A9P7UPU6_9AGAR</name>
<dbReference type="AlphaFoldDB" id="A0A9P7UPU6"/>
<feature type="region of interest" description="Disordered" evidence="1">
    <location>
        <begin position="89"/>
        <end position="109"/>
    </location>
</feature>
<organism evidence="2 3">
    <name type="scientific">Marasmius oreades</name>
    <name type="common">fairy-ring Marasmius</name>
    <dbReference type="NCBI Taxonomy" id="181124"/>
    <lineage>
        <taxon>Eukaryota</taxon>
        <taxon>Fungi</taxon>
        <taxon>Dikarya</taxon>
        <taxon>Basidiomycota</taxon>
        <taxon>Agaricomycotina</taxon>
        <taxon>Agaricomycetes</taxon>
        <taxon>Agaricomycetidae</taxon>
        <taxon>Agaricales</taxon>
        <taxon>Marasmiineae</taxon>
        <taxon>Marasmiaceae</taxon>
        <taxon>Marasmius</taxon>
    </lineage>
</organism>
<dbReference type="EMBL" id="CM032187">
    <property type="protein sequence ID" value="KAG7090062.1"/>
    <property type="molecule type" value="Genomic_DNA"/>
</dbReference>
<keyword evidence="3" id="KW-1185">Reference proteome</keyword>
<comment type="caution">
    <text evidence="2">The sequence shown here is derived from an EMBL/GenBank/DDBJ whole genome shotgun (WGS) entry which is preliminary data.</text>
</comment>